<evidence type="ECO:0000313" key="10">
    <source>
        <dbReference type="Proteomes" id="UP000669133"/>
    </source>
</evidence>
<dbReference type="Gene3D" id="3.40.50.150">
    <property type="entry name" value="Vaccinia Virus protein VP39"/>
    <property type="match status" value="1"/>
</dbReference>
<dbReference type="FunFam" id="3.40.50.150:FF:000310">
    <property type="entry name" value="Arginine N-methyltransferase 2"/>
    <property type="match status" value="1"/>
</dbReference>
<dbReference type="GeneID" id="93652765"/>
<dbReference type="CDD" id="cd02440">
    <property type="entry name" value="AdoMet_MTases"/>
    <property type="match status" value="1"/>
</dbReference>
<dbReference type="PIRSF" id="PIRSF038148">
    <property type="entry name" value="Arginine_N-mtfrase-2"/>
    <property type="match status" value="1"/>
</dbReference>
<keyword evidence="1 6" id="KW-0963">Cytoplasm</keyword>
<dbReference type="GO" id="GO:0019702">
    <property type="term" value="F:protein arginine N5-methyltransferase activity"/>
    <property type="evidence" value="ECO:0007669"/>
    <property type="project" value="TreeGrafter"/>
</dbReference>
<name>A0A8H7ZGF6_9ASCO</name>
<keyword evidence="4" id="KW-0949">S-adenosyl-L-methionine</keyword>
<dbReference type="GO" id="GO:0032259">
    <property type="term" value="P:methylation"/>
    <property type="evidence" value="ECO:0007669"/>
    <property type="project" value="UniProtKB-KW"/>
</dbReference>
<gene>
    <name evidence="9" type="ORF">I9W82_004136</name>
</gene>
<comment type="similarity">
    <text evidence="6">Belongs to the class I-like SAM-binding methyltransferase superfamily. RMT2 methyltransferase family.</text>
</comment>
<dbReference type="Proteomes" id="UP000669133">
    <property type="component" value="Unassembled WGS sequence"/>
</dbReference>
<dbReference type="EC" id="2.1.1.-" evidence="6"/>
<dbReference type="SUPFAM" id="SSF53335">
    <property type="entry name" value="S-adenosyl-L-methionine-dependent methyltransferases"/>
    <property type="match status" value="1"/>
</dbReference>
<comment type="function">
    <text evidence="6">S-adenosyl-L-methionine-dependent protein-arginine N-methyltransferase that methylates the delta-nitrogen atom of arginine residues to form N5-methylarginine (type IV) in target proteins. Monomethylates ribosomal protein L12.</text>
</comment>
<evidence type="ECO:0000256" key="5">
    <source>
        <dbReference type="ARBA" id="ARBA00023242"/>
    </source>
</evidence>
<feature type="compositionally biased region" description="Basic and acidic residues" evidence="7">
    <location>
        <begin position="169"/>
        <end position="178"/>
    </location>
</feature>
<evidence type="ECO:0000259" key="8">
    <source>
        <dbReference type="PROSITE" id="PS51559"/>
    </source>
</evidence>
<evidence type="ECO:0000256" key="7">
    <source>
        <dbReference type="SAM" id="MobiDB-lite"/>
    </source>
</evidence>
<feature type="region of interest" description="Disordered" evidence="7">
    <location>
        <begin position="153"/>
        <end position="200"/>
    </location>
</feature>
<dbReference type="EMBL" id="JAEOAQ010000005">
    <property type="protein sequence ID" value="KAG5418608.1"/>
    <property type="molecule type" value="Genomic_DNA"/>
</dbReference>
<dbReference type="AlphaFoldDB" id="A0A8H7ZGF6"/>
<keyword evidence="5 6" id="KW-0539">Nucleus</keyword>
<organism evidence="9 10">
    <name type="scientific">Candida metapsilosis</name>
    <dbReference type="NCBI Taxonomy" id="273372"/>
    <lineage>
        <taxon>Eukaryota</taxon>
        <taxon>Fungi</taxon>
        <taxon>Dikarya</taxon>
        <taxon>Ascomycota</taxon>
        <taxon>Saccharomycotina</taxon>
        <taxon>Pichiomycetes</taxon>
        <taxon>Debaryomycetaceae</taxon>
        <taxon>Candida/Lodderomyces clade</taxon>
        <taxon>Candida</taxon>
    </lineage>
</organism>
<protein>
    <recommendedName>
        <fullName evidence="6">Arginine N-methyltransferase 2</fullName>
        <ecNumber evidence="6">2.1.1.-</ecNumber>
    </recommendedName>
</protein>
<dbReference type="InterPro" id="IPR029063">
    <property type="entry name" value="SAM-dependent_MTases_sf"/>
</dbReference>
<comment type="subcellular location">
    <subcellularLocation>
        <location evidence="6">Cytoplasm</location>
    </subcellularLocation>
    <subcellularLocation>
        <location evidence="6">Nucleus</location>
    </subcellularLocation>
</comment>
<feature type="domain" description="RMT2" evidence="8">
    <location>
        <begin position="194"/>
        <end position="435"/>
    </location>
</feature>
<proteinExistence type="inferred from homology"/>
<dbReference type="InterPro" id="IPR017408">
    <property type="entry name" value="Arginine_N-MeTrfase_2"/>
</dbReference>
<keyword evidence="3 6" id="KW-0808">Transferase</keyword>
<dbReference type="PANTHER" id="PTHR32379:SF1">
    <property type="entry name" value="GUANIDINOACETATE N-METHYLTRANSFERASE"/>
    <property type="match status" value="1"/>
</dbReference>
<dbReference type="GO" id="GO:0005634">
    <property type="term" value="C:nucleus"/>
    <property type="evidence" value="ECO:0007669"/>
    <property type="project" value="UniProtKB-SubCell"/>
</dbReference>
<reference evidence="9 10" key="1">
    <citation type="submission" date="2020-12" db="EMBL/GenBank/DDBJ databases">
        <title>Effect of drift, selection, and recombination on the evolution of hybrid genomes in Candida yeast pathogens.</title>
        <authorList>
            <person name="Mixao V."/>
            <person name="Ksiezopolska E."/>
            <person name="Saus E."/>
            <person name="Boekhout T."/>
            <person name="Gacser A."/>
            <person name="Gabaldon T."/>
        </authorList>
    </citation>
    <scope>NUCLEOTIDE SEQUENCE [LARGE SCALE GENOMIC DNA]</scope>
    <source>
        <strain evidence="9 10">BP57</strain>
    </source>
</reference>
<evidence type="ECO:0000256" key="1">
    <source>
        <dbReference type="ARBA" id="ARBA00022490"/>
    </source>
</evidence>
<dbReference type="PROSITE" id="PS51559">
    <property type="entry name" value="SAM_RMT2"/>
    <property type="match status" value="1"/>
</dbReference>
<keyword evidence="2 6" id="KW-0489">Methyltransferase</keyword>
<dbReference type="GO" id="GO:0005737">
    <property type="term" value="C:cytoplasm"/>
    <property type="evidence" value="ECO:0007669"/>
    <property type="project" value="UniProtKB-SubCell"/>
</dbReference>
<dbReference type="RefSeq" id="XP_067547724.1">
    <property type="nucleotide sequence ID" value="XM_067693177.1"/>
</dbReference>
<comment type="subunit">
    <text evidence="6">Monomer.</text>
</comment>
<evidence type="ECO:0000256" key="6">
    <source>
        <dbReference type="PIRNR" id="PIRNR038148"/>
    </source>
</evidence>
<evidence type="ECO:0000256" key="3">
    <source>
        <dbReference type="ARBA" id="ARBA00022679"/>
    </source>
</evidence>
<accession>A0A8H7ZGF6</accession>
<dbReference type="InterPro" id="IPR026480">
    <property type="entry name" value="RMT2_dom"/>
</dbReference>
<dbReference type="OrthoDB" id="19014at2759"/>
<dbReference type="PANTHER" id="PTHR32379">
    <property type="entry name" value="GUANIDINOACETATE N-METHYLTRANSFERASE"/>
    <property type="match status" value="1"/>
</dbReference>
<evidence type="ECO:0000313" key="9">
    <source>
        <dbReference type="EMBL" id="KAG5418608.1"/>
    </source>
</evidence>
<sequence length="435" mass="49166">MSDLHDLCKFPQRPITATYVDNLKFYLKNGIPATYTVEEAYNFINGIEEEPTTTTTPLHLICTHVPKDLTSDEVAIVSQMVEILFEYGAGWSFTDINNNTPGCILIERGLAELPIYQQIVDAGVRAELLLRKVSEYDMEVISDTEDLDHEAIAGKSEKTEEALADEPEEIKTAEDTKESASAGRVVSDDAPDAPSQNQESYLSTKLEYVDDALVTKDRKDGVMMSWESDIMQLGADTLFKGAYIDTNELDSEVNVLNIGFGMGIIDTMIQAKKPTMHYICEAHPDVLEKLKTDGWFDKPNVKVLAGRWQDELPQLLNQGVFFNGIYYDTFSEHYSDMLDLFDLVVGLLKPHGVFSFFNGLGADRQVIYQVYRKLVELDLANYGLECKFVDIDVPDTLFKSKSDEEDADSSVWDNVKRSYWSCPTYYHPVVKFIDF</sequence>
<comment type="caution">
    <text evidence="9">The sequence shown here is derived from an EMBL/GenBank/DDBJ whole genome shotgun (WGS) entry which is preliminary data.</text>
</comment>
<dbReference type="InterPro" id="IPR051038">
    <property type="entry name" value="RMT2/GAMT_Mtase"/>
</dbReference>
<evidence type="ECO:0000256" key="4">
    <source>
        <dbReference type="ARBA" id="ARBA00022691"/>
    </source>
</evidence>
<evidence type="ECO:0000256" key="2">
    <source>
        <dbReference type="ARBA" id="ARBA00022603"/>
    </source>
</evidence>
<keyword evidence="10" id="KW-1185">Reference proteome</keyword>